<dbReference type="GO" id="GO:0044781">
    <property type="term" value="P:bacterial-type flagellum organization"/>
    <property type="evidence" value="ECO:0007669"/>
    <property type="project" value="InterPro"/>
</dbReference>
<dbReference type="AlphaFoldDB" id="A0A371RH28"/>
<name>A0A371RH28_9PROT</name>
<keyword evidence="1" id="KW-0969">Cilium</keyword>
<organism evidence="1 2">
    <name type="scientific">Parvularcula marina</name>
    <dbReference type="NCBI Taxonomy" id="2292771"/>
    <lineage>
        <taxon>Bacteria</taxon>
        <taxon>Pseudomonadati</taxon>
        <taxon>Pseudomonadota</taxon>
        <taxon>Alphaproteobacteria</taxon>
        <taxon>Parvularculales</taxon>
        <taxon>Parvularculaceae</taxon>
        <taxon>Parvularcula</taxon>
    </lineage>
</organism>
<comment type="caution">
    <text evidence="1">The sequence shown here is derived from an EMBL/GenBank/DDBJ whole genome shotgun (WGS) entry which is preliminary data.</text>
</comment>
<keyword evidence="1" id="KW-0282">Flagellum</keyword>
<accession>A0A371RH28</accession>
<sequence>MSAFAQAGYSQTKKITATPRQIEAQIFSQIAAELELAAGEDGKAKDVKAMANALHRNSQLWSALMTDLASEGNELPDDLKANLISLGGFSLRHGARVLAGEAQVTDLVDLNRTIASGLRSAAAEAA</sequence>
<dbReference type="Pfam" id="PF07309">
    <property type="entry name" value="FlaF"/>
    <property type="match status" value="1"/>
</dbReference>
<dbReference type="RefSeq" id="WP_116391358.1">
    <property type="nucleotide sequence ID" value="NZ_CAXQPM010000009.1"/>
</dbReference>
<dbReference type="InParanoid" id="A0A371RH28"/>
<gene>
    <name evidence="1" type="primary">flaF</name>
    <name evidence="1" type="ORF">DX908_05190</name>
</gene>
<evidence type="ECO:0000313" key="2">
    <source>
        <dbReference type="Proteomes" id="UP000264589"/>
    </source>
</evidence>
<dbReference type="InterPro" id="IPR010845">
    <property type="entry name" value="FlaF"/>
</dbReference>
<proteinExistence type="predicted"/>
<keyword evidence="2" id="KW-1185">Reference proteome</keyword>
<keyword evidence="1" id="KW-0966">Cell projection</keyword>
<dbReference type="Proteomes" id="UP000264589">
    <property type="component" value="Unassembled WGS sequence"/>
</dbReference>
<protein>
    <submittedName>
        <fullName evidence="1">Flagellar biosynthesis regulatory protein FlaF</fullName>
    </submittedName>
</protein>
<dbReference type="OrthoDB" id="9808944at2"/>
<evidence type="ECO:0000313" key="1">
    <source>
        <dbReference type="EMBL" id="RFB04725.1"/>
    </source>
</evidence>
<dbReference type="NCBIfam" id="NF009435">
    <property type="entry name" value="PRK12794.1"/>
    <property type="match status" value="1"/>
</dbReference>
<dbReference type="EMBL" id="QUQO01000001">
    <property type="protein sequence ID" value="RFB04725.1"/>
    <property type="molecule type" value="Genomic_DNA"/>
</dbReference>
<reference evidence="1 2" key="1">
    <citation type="submission" date="2018-08" db="EMBL/GenBank/DDBJ databases">
        <title>Parvularcula sp. SM1705, isolated from surface water of the South Sea China.</title>
        <authorList>
            <person name="Sun L."/>
        </authorList>
    </citation>
    <scope>NUCLEOTIDE SEQUENCE [LARGE SCALE GENOMIC DNA]</scope>
    <source>
        <strain evidence="1 2">SM1705</strain>
    </source>
</reference>